<dbReference type="PATRIC" id="fig|1423750.3.peg.338"/>
<dbReference type="InterPro" id="IPR048125">
    <property type="entry name" value="CBS_CbpB"/>
</dbReference>
<dbReference type="InterPro" id="IPR046342">
    <property type="entry name" value="CBS_dom_sf"/>
</dbReference>
<accession>A0A0R1VMR6</accession>
<dbReference type="NCBIfam" id="NF041630">
    <property type="entry name" value="CBS_CbpB"/>
    <property type="match status" value="1"/>
</dbReference>
<evidence type="ECO:0000313" key="3">
    <source>
        <dbReference type="Proteomes" id="UP000051451"/>
    </source>
</evidence>
<dbReference type="InterPro" id="IPR000644">
    <property type="entry name" value="CBS_dom"/>
</dbReference>
<dbReference type="Proteomes" id="UP000051451">
    <property type="component" value="Unassembled WGS sequence"/>
</dbReference>
<evidence type="ECO:0000259" key="1">
    <source>
        <dbReference type="Pfam" id="PF00571"/>
    </source>
</evidence>
<dbReference type="Pfam" id="PF00571">
    <property type="entry name" value="CBS"/>
    <property type="match status" value="1"/>
</dbReference>
<keyword evidence="3" id="KW-1185">Reference proteome</keyword>
<dbReference type="AlphaFoldDB" id="A0A0R1VMR6"/>
<organism evidence="2 3">
    <name type="scientific">Liquorilactobacillus ghanensis DSM 18630</name>
    <dbReference type="NCBI Taxonomy" id="1423750"/>
    <lineage>
        <taxon>Bacteria</taxon>
        <taxon>Bacillati</taxon>
        <taxon>Bacillota</taxon>
        <taxon>Bacilli</taxon>
        <taxon>Lactobacillales</taxon>
        <taxon>Lactobacillaceae</taxon>
        <taxon>Liquorilactobacillus</taxon>
    </lineage>
</organism>
<dbReference type="SUPFAM" id="SSF54631">
    <property type="entry name" value="CBS-domain pair"/>
    <property type="match status" value="1"/>
</dbReference>
<dbReference type="STRING" id="1423750.FC89_GL000328"/>
<proteinExistence type="predicted"/>
<name>A0A0R1VMR6_9LACO</name>
<protein>
    <submittedName>
        <fullName evidence="2">CBS domain protein</fullName>
    </submittedName>
</protein>
<dbReference type="OrthoDB" id="2375431at2"/>
<dbReference type="Gene3D" id="3.10.580.10">
    <property type="entry name" value="CBS-domain"/>
    <property type="match status" value="1"/>
</dbReference>
<reference evidence="2 3" key="1">
    <citation type="journal article" date="2015" name="Genome Announc.">
        <title>Expanding the biotechnology potential of lactobacilli through comparative genomics of 213 strains and associated genera.</title>
        <authorList>
            <person name="Sun Z."/>
            <person name="Harris H.M."/>
            <person name="McCann A."/>
            <person name="Guo C."/>
            <person name="Argimon S."/>
            <person name="Zhang W."/>
            <person name="Yang X."/>
            <person name="Jeffery I.B."/>
            <person name="Cooney J.C."/>
            <person name="Kagawa T.F."/>
            <person name="Liu W."/>
            <person name="Song Y."/>
            <person name="Salvetti E."/>
            <person name="Wrobel A."/>
            <person name="Rasinkangas P."/>
            <person name="Parkhill J."/>
            <person name="Rea M.C."/>
            <person name="O'Sullivan O."/>
            <person name="Ritari J."/>
            <person name="Douillard F.P."/>
            <person name="Paul Ross R."/>
            <person name="Yang R."/>
            <person name="Briner A.E."/>
            <person name="Felis G.E."/>
            <person name="de Vos W.M."/>
            <person name="Barrangou R."/>
            <person name="Klaenhammer T.R."/>
            <person name="Caufield P.W."/>
            <person name="Cui Y."/>
            <person name="Zhang H."/>
            <person name="O'Toole P.W."/>
        </authorList>
    </citation>
    <scope>NUCLEOTIDE SEQUENCE [LARGE SCALE GENOMIC DNA]</scope>
    <source>
        <strain evidence="2 3">DSM 18630</strain>
    </source>
</reference>
<gene>
    <name evidence="2" type="ORF">FC89_GL000328</name>
</gene>
<dbReference type="CDD" id="cd04643">
    <property type="entry name" value="CBS_pair_bac"/>
    <property type="match status" value="1"/>
</dbReference>
<comment type="caution">
    <text evidence="2">The sequence shown here is derived from an EMBL/GenBank/DDBJ whole genome shotgun (WGS) entry which is preliminary data.</text>
</comment>
<evidence type="ECO:0000313" key="2">
    <source>
        <dbReference type="EMBL" id="KRM07018.1"/>
    </source>
</evidence>
<dbReference type="GeneID" id="98318383"/>
<sequence length="163" mass="18543">MIAKSVEHLLNQRQDHFLIPAELVANVQDTNHLDHAFLVLTKIKYSKIPVLDNQQHFKGLLSLAMLTETMLGLNGIDPSTLGRHRVADVMQTDIPTIQLPYDVEEILHLLVDQPFLVVVNQDNIFTGIVTRREIMKGINYLAHELEKDYVISPKTQPTLNTDK</sequence>
<dbReference type="EMBL" id="AZGB01000009">
    <property type="protein sequence ID" value="KRM07018.1"/>
    <property type="molecule type" value="Genomic_DNA"/>
</dbReference>
<feature type="domain" description="CBS" evidence="1">
    <location>
        <begin position="86"/>
        <end position="138"/>
    </location>
</feature>
<dbReference type="RefSeq" id="WP_057871118.1">
    <property type="nucleotide sequence ID" value="NZ_AZGB01000009.1"/>
</dbReference>